<dbReference type="Pfam" id="PF01381">
    <property type="entry name" value="HTH_3"/>
    <property type="match status" value="1"/>
</dbReference>
<organism evidence="2">
    <name type="scientific">hydrothermal vent metagenome</name>
    <dbReference type="NCBI Taxonomy" id="652676"/>
    <lineage>
        <taxon>unclassified sequences</taxon>
        <taxon>metagenomes</taxon>
        <taxon>ecological metagenomes</taxon>
    </lineage>
</organism>
<evidence type="ECO:0000313" key="2">
    <source>
        <dbReference type="EMBL" id="VAW62218.1"/>
    </source>
</evidence>
<feature type="domain" description="HTH cro/C1-type" evidence="1">
    <location>
        <begin position="35"/>
        <end position="90"/>
    </location>
</feature>
<dbReference type="InterPro" id="IPR010982">
    <property type="entry name" value="Lambda_DNA-bd_dom_sf"/>
</dbReference>
<dbReference type="SUPFAM" id="SSF47413">
    <property type="entry name" value="lambda repressor-like DNA-binding domains"/>
    <property type="match status" value="1"/>
</dbReference>
<dbReference type="GO" id="GO:0003677">
    <property type="term" value="F:DNA binding"/>
    <property type="evidence" value="ECO:0007669"/>
    <property type="project" value="InterPro"/>
</dbReference>
<dbReference type="PROSITE" id="PS50943">
    <property type="entry name" value="HTH_CROC1"/>
    <property type="match status" value="1"/>
</dbReference>
<name>A0A3B0X1V4_9ZZZZ</name>
<evidence type="ECO:0000259" key="1">
    <source>
        <dbReference type="PROSITE" id="PS50943"/>
    </source>
</evidence>
<dbReference type="AlphaFoldDB" id="A0A3B0X1V4"/>
<reference evidence="2" key="1">
    <citation type="submission" date="2018-06" db="EMBL/GenBank/DDBJ databases">
        <authorList>
            <person name="Zhirakovskaya E."/>
        </authorList>
    </citation>
    <scope>NUCLEOTIDE SEQUENCE</scope>
</reference>
<dbReference type="CDD" id="cd00093">
    <property type="entry name" value="HTH_XRE"/>
    <property type="match status" value="1"/>
</dbReference>
<proteinExistence type="predicted"/>
<dbReference type="EMBL" id="UOFG01000164">
    <property type="protein sequence ID" value="VAW62218.1"/>
    <property type="molecule type" value="Genomic_DNA"/>
</dbReference>
<dbReference type="Gene3D" id="1.10.260.40">
    <property type="entry name" value="lambda repressor-like DNA-binding domains"/>
    <property type="match status" value="1"/>
</dbReference>
<sequence>MSAKDMFYSEGKQFNRAEKRAYAREELVYNVAEDILIALEDLGVSKKELARRLGKSRSFVTQILSGARNMTLGSLSDICVALGVKPAVSLTIEQAEAKEDFLWVNEDIVVKENRDDLIQQSENVFDCRDLPEWEKVQTAA</sequence>
<protein>
    <recommendedName>
        <fullName evidence="1">HTH cro/C1-type domain-containing protein</fullName>
    </recommendedName>
</protein>
<gene>
    <name evidence="2" type="ORF">MNBD_GAMMA11-2686</name>
</gene>
<dbReference type="InterPro" id="IPR001387">
    <property type="entry name" value="Cro/C1-type_HTH"/>
</dbReference>
<accession>A0A3B0X1V4</accession>
<dbReference type="SMART" id="SM00530">
    <property type="entry name" value="HTH_XRE"/>
    <property type="match status" value="1"/>
</dbReference>